<proteinExistence type="predicted"/>
<feature type="transmembrane region" description="Helical" evidence="6">
    <location>
        <begin position="7"/>
        <end position="28"/>
    </location>
</feature>
<keyword evidence="2 6" id="KW-0812">Transmembrane</keyword>
<feature type="transmembrane region" description="Helical" evidence="6">
    <location>
        <begin position="72"/>
        <end position="90"/>
    </location>
</feature>
<keyword evidence="4 6" id="KW-0472">Membrane</keyword>
<dbReference type="GO" id="GO:0042500">
    <property type="term" value="F:aspartic endopeptidase activity, intramembrane cleaving"/>
    <property type="evidence" value="ECO:0007669"/>
    <property type="project" value="InterPro"/>
</dbReference>
<evidence type="ECO:0008006" key="9">
    <source>
        <dbReference type="Google" id="ProtNLM"/>
    </source>
</evidence>
<feature type="transmembrane region" description="Helical" evidence="6">
    <location>
        <begin position="133"/>
        <end position="162"/>
    </location>
</feature>
<dbReference type="Proteomes" id="UP000244727">
    <property type="component" value="Chromosome"/>
</dbReference>
<gene>
    <name evidence="7" type="ORF">HARCEL1_07175</name>
</gene>
<feature type="region of interest" description="Disordered" evidence="5">
    <location>
        <begin position="202"/>
        <end position="245"/>
    </location>
</feature>
<evidence type="ECO:0000256" key="2">
    <source>
        <dbReference type="ARBA" id="ARBA00022692"/>
    </source>
</evidence>
<keyword evidence="8" id="KW-1185">Reference proteome</keyword>
<feature type="transmembrane region" description="Helical" evidence="6">
    <location>
        <begin position="252"/>
        <end position="273"/>
    </location>
</feature>
<feature type="transmembrane region" description="Helical" evidence="6">
    <location>
        <begin position="327"/>
        <end position="347"/>
    </location>
</feature>
<evidence type="ECO:0000256" key="5">
    <source>
        <dbReference type="SAM" id="MobiDB-lite"/>
    </source>
</evidence>
<organism evidence="7 8">
    <name type="scientific">Halococcoides cellulosivorans</name>
    <dbReference type="NCBI Taxonomy" id="1679096"/>
    <lineage>
        <taxon>Archaea</taxon>
        <taxon>Methanobacteriati</taxon>
        <taxon>Methanobacteriota</taxon>
        <taxon>Stenosarchaea group</taxon>
        <taxon>Halobacteria</taxon>
        <taxon>Halobacteriales</taxon>
        <taxon>Haloarculaceae</taxon>
        <taxon>Halococcoides</taxon>
    </lineage>
</organism>
<feature type="transmembrane region" description="Helical" evidence="6">
    <location>
        <begin position="285"/>
        <end position="307"/>
    </location>
</feature>
<dbReference type="GO" id="GO:0016020">
    <property type="term" value="C:membrane"/>
    <property type="evidence" value="ECO:0007669"/>
    <property type="project" value="InterPro"/>
</dbReference>
<keyword evidence="3 6" id="KW-1133">Transmembrane helix</keyword>
<dbReference type="SMART" id="SM00730">
    <property type="entry name" value="PSN"/>
    <property type="match status" value="1"/>
</dbReference>
<evidence type="ECO:0000256" key="6">
    <source>
        <dbReference type="SAM" id="Phobius"/>
    </source>
</evidence>
<accession>A0A2R4X131</accession>
<dbReference type="RefSeq" id="WP_108381873.1">
    <property type="nucleotide sequence ID" value="NZ_CP028858.1"/>
</dbReference>
<feature type="transmembrane region" description="Helical" evidence="6">
    <location>
        <begin position="48"/>
        <end position="65"/>
    </location>
</feature>
<evidence type="ECO:0000256" key="4">
    <source>
        <dbReference type="ARBA" id="ARBA00023136"/>
    </source>
</evidence>
<feature type="transmembrane region" description="Helical" evidence="6">
    <location>
        <begin position="102"/>
        <end position="121"/>
    </location>
</feature>
<evidence type="ECO:0000256" key="1">
    <source>
        <dbReference type="ARBA" id="ARBA00004127"/>
    </source>
</evidence>
<evidence type="ECO:0000313" key="8">
    <source>
        <dbReference type="Proteomes" id="UP000244727"/>
    </source>
</evidence>
<dbReference type="EMBL" id="CP028858">
    <property type="protein sequence ID" value="AWB27504.1"/>
    <property type="molecule type" value="Genomic_DNA"/>
</dbReference>
<name>A0A2R4X131_9EURY</name>
<protein>
    <recommendedName>
        <fullName evidence="9">Presenilin-like membrane protease, A22 family</fullName>
    </recommendedName>
</protein>
<dbReference type="InterPro" id="IPR006639">
    <property type="entry name" value="Preselin/SPP"/>
</dbReference>
<dbReference type="GeneID" id="36512276"/>
<dbReference type="AlphaFoldDB" id="A0A2R4X131"/>
<reference evidence="7 8" key="1">
    <citation type="submission" date="2018-04" db="EMBL/GenBank/DDBJ databases">
        <title>Halococcoides cellulosivorans gen. nov., sp. nov., an extremely halophilic cellulose-utilizing haloarchaeon from hypersaline lakes.</title>
        <authorList>
            <person name="Sorokin D.Y."/>
            <person name="Toshchakov S.V."/>
            <person name="Samarov N.I."/>
            <person name="Korzhenkov A."/>
            <person name="Kublanov I.V."/>
        </authorList>
    </citation>
    <scope>NUCLEOTIDE SEQUENCE [LARGE SCALE GENOMIC DNA]</scope>
    <source>
        <strain evidence="7 8">HArcel1</strain>
    </source>
</reference>
<comment type="subcellular location">
    <subcellularLocation>
        <location evidence="1">Endomembrane system</location>
        <topology evidence="1">Multi-pass membrane protein</topology>
    </subcellularLocation>
</comment>
<dbReference type="Pfam" id="PF06550">
    <property type="entry name" value="SPP"/>
    <property type="match status" value="1"/>
</dbReference>
<evidence type="ECO:0000313" key="7">
    <source>
        <dbReference type="EMBL" id="AWB27504.1"/>
    </source>
</evidence>
<evidence type="ECO:0000256" key="3">
    <source>
        <dbReference type="ARBA" id="ARBA00022989"/>
    </source>
</evidence>
<dbReference type="InterPro" id="IPR010545">
    <property type="entry name" value="SPP"/>
</dbReference>
<dbReference type="GO" id="GO:0012505">
    <property type="term" value="C:endomembrane system"/>
    <property type="evidence" value="ECO:0007669"/>
    <property type="project" value="UniProtKB-SubCell"/>
</dbReference>
<sequence length="350" mass="35571">MIDRRALVAAGGIAAIFLLVQLGALALVEPFREAGLQAVEDPQDPTNSALYVGLLLVVTLFMLAAIKFELTWVIRVVVVATGAYFAWLVLDAFGGLLGVPPTIGSAAGGVIALAIAVGLWVHPEWYVIDAAGVLMGAGAAGLFGISFGVLPAIVLLVALAVYDAISVYRTEHMLTLAEGVMDLRIPVVLVIPIERGYSFLEDGPSIGDDTADTDGGEESHDRDTTVEQSPTASDADASGEAATDSDPLDRGALFIGLGDAVMPTVLVASAVAFTPGGVAVSTIGGLPYTVPALGAMLGTFVGLAVLVRMVLAGRAHAGLPMLNGGAIAGYLLASLAVGVDLLVALGVTSV</sequence>
<dbReference type="NCBIfam" id="NF041679">
    <property type="entry name" value="IMP_arch_presen"/>
    <property type="match status" value="1"/>
</dbReference>
<dbReference type="KEGG" id="harc:HARCEL1_07175"/>